<protein>
    <submittedName>
        <fullName evidence="10">Lycopene cyclase domain-containing protein</fullName>
    </submittedName>
</protein>
<feature type="compositionally biased region" description="Basic and acidic residues" evidence="8">
    <location>
        <begin position="398"/>
        <end position="412"/>
    </location>
</feature>
<organism evidence="10 11">
    <name type="scientific">Halovenus rubra</name>
    <dbReference type="NCBI Taxonomy" id="869890"/>
    <lineage>
        <taxon>Archaea</taxon>
        <taxon>Methanobacteriati</taxon>
        <taxon>Methanobacteriota</taxon>
        <taxon>Stenosarchaea group</taxon>
        <taxon>Halobacteria</taxon>
        <taxon>Halobacteriales</taxon>
        <taxon>Haloarculaceae</taxon>
        <taxon>Halovenus</taxon>
    </lineage>
</organism>
<dbReference type="NCBIfam" id="TIGR03462">
    <property type="entry name" value="CarR_dom_SF"/>
    <property type="match status" value="1"/>
</dbReference>
<evidence type="ECO:0000313" key="10">
    <source>
        <dbReference type="EMBL" id="MFC7126478.1"/>
    </source>
</evidence>
<feature type="transmembrane region" description="Helical" evidence="9">
    <location>
        <begin position="261"/>
        <end position="281"/>
    </location>
</feature>
<evidence type="ECO:0000256" key="5">
    <source>
        <dbReference type="ARBA" id="ARBA00022989"/>
    </source>
</evidence>
<dbReference type="EMBL" id="JBHSZQ010000020">
    <property type="protein sequence ID" value="MFC7126478.1"/>
    <property type="molecule type" value="Genomic_DNA"/>
</dbReference>
<reference evidence="10 11" key="1">
    <citation type="journal article" date="2014" name="Int. J. Syst. Evol. Microbiol.">
        <title>Complete genome sequence of Corynebacterium casei LMG S-19264T (=DSM 44701T), isolated from a smear-ripened cheese.</title>
        <authorList>
            <consortium name="US DOE Joint Genome Institute (JGI-PGF)"/>
            <person name="Walter F."/>
            <person name="Albersmeier A."/>
            <person name="Kalinowski J."/>
            <person name="Ruckert C."/>
        </authorList>
    </citation>
    <scope>NUCLEOTIDE SEQUENCE [LARGE SCALE GENOMIC DNA]</scope>
    <source>
        <strain evidence="10 11">CGMCC 4.7215</strain>
    </source>
</reference>
<dbReference type="CDD" id="cd13956">
    <property type="entry name" value="PT_UbiA"/>
    <property type="match status" value="1"/>
</dbReference>
<dbReference type="GO" id="GO:0045436">
    <property type="term" value="F:lycopene beta cyclase activity"/>
    <property type="evidence" value="ECO:0007669"/>
    <property type="project" value="UniProtKB-ARBA"/>
</dbReference>
<name>A0ABD5X989_9EURY</name>
<feature type="transmembrane region" description="Helical" evidence="9">
    <location>
        <begin position="164"/>
        <end position="182"/>
    </location>
</feature>
<feature type="region of interest" description="Disordered" evidence="8">
    <location>
        <begin position="391"/>
        <end position="412"/>
    </location>
</feature>
<keyword evidence="6 9" id="KW-0472">Membrane</keyword>
<keyword evidence="3 9" id="KW-0812">Transmembrane</keyword>
<comment type="pathway">
    <text evidence="2">Carotenoid biosynthesis.</text>
</comment>
<dbReference type="GO" id="GO:0016117">
    <property type="term" value="P:carotenoid biosynthetic process"/>
    <property type="evidence" value="ECO:0007669"/>
    <property type="project" value="UniProtKB-KW"/>
</dbReference>
<feature type="transmembrane region" description="Helical" evidence="9">
    <location>
        <begin position="211"/>
        <end position="232"/>
    </location>
</feature>
<evidence type="ECO:0000256" key="9">
    <source>
        <dbReference type="SAM" id="Phobius"/>
    </source>
</evidence>
<dbReference type="GO" id="GO:0016020">
    <property type="term" value="C:membrane"/>
    <property type="evidence" value="ECO:0007669"/>
    <property type="project" value="UniProtKB-SubCell"/>
</dbReference>
<keyword evidence="4" id="KW-0125">Carotenoid biosynthesis</keyword>
<dbReference type="Proteomes" id="UP001596414">
    <property type="component" value="Unassembled WGS sequence"/>
</dbReference>
<feature type="transmembrane region" description="Helical" evidence="9">
    <location>
        <begin position="293"/>
        <end position="313"/>
    </location>
</feature>
<proteinExistence type="predicted"/>
<evidence type="ECO:0000256" key="7">
    <source>
        <dbReference type="ARBA" id="ARBA00023235"/>
    </source>
</evidence>
<evidence type="ECO:0000256" key="6">
    <source>
        <dbReference type="ARBA" id="ARBA00023136"/>
    </source>
</evidence>
<evidence type="ECO:0000256" key="8">
    <source>
        <dbReference type="SAM" id="MobiDB-lite"/>
    </source>
</evidence>
<gene>
    <name evidence="10" type="ORF">ACFQJ7_10590</name>
</gene>
<evidence type="ECO:0000256" key="1">
    <source>
        <dbReference type="ARBA" id="ARBA00004141"/>
    </source>
</evidence>
<dbReference type="InterPro" id="IPR017825">
    <property type="entry name" value="Lycopene_cyclase_dom"/>
</dbReference>
<dbReference type="AlphaFoldDB" id="A0ABD5X989"/>
<dbReference type="RefSeq" id="WP_368407981.1">
    <property type="nucleotide sequence ID" value="NZ_JAODIY010000001.1"/>
</dbReference>
<feature type="transmembrane region" description="Helical" evidence="9">
    <location>
        <begin position="34"/>
        <end position="61"/>
    </location>
</feature>
<evidence type="ECO:0000313" key="11">
    <source>
        <dbReference type="Proteomes" id="UP001596414"/>
    </source>
</evidence>
<keyword evidence="5 9" id="KW-1133">Transmembrane helix</keyword>
<keyword evidence="7" id="KW-0413">Isomerase</keyword>
<sequence>MTIARHATGVRADLQALASQVHPVFMLPPLAASWFGAILAGEFALGLGAIHMVAMFCAVYTAHVKDGYVDYHHRGEDDDHPLTVYGCRVALVGATAGFVACAVALFVVVNATAALITLPTWFIGYLHAPQLDTNPVTTTLGYPTGIALAIVGGHYAQATTISSTSIGFALVFMTTLAGVKIIDDEQDYRYDRSISKRTVAVVLGRPQARTLAFGLVGLGMIGVLWGAISGLFPPASPLAALAFASIAAVASRANPTVGTMLLIRGAYVFLAVLVVAVWFQPLSATGLPDITVFGSYTYLLTEVAFGSLALVLLRYAGALRRAAQTVAALYPIAYVWDWYTLEVGVFDITMRTGYNLFGIPIEEHIFMIVVPALVLGIHECIDTLSVESETALPSAGEQRTEPSDVTDGKPRE</sequence>
<evidence type="ECO:0000256" key="3">
    <source>
        <dbReference type="ARBA" id="ARBA00022692"/>
    </source>
</evidence>
<feature type="transmembrane region" description="Helical" evidence="9">
    <location>
        <begin position="238"/>
        <end position="254"/>
    </location>
</feature>
<evidence type="ECO:0000256" key="2">
    <source>
        <dbReference type="ARBA" id="ARBA00004829"/>
    </source>
</evidence>
<accession>A0ABD5X989</accession>
<evidence type="ECO:0000256" key="4">
    <source>
        <dbReference type="ARBA" id="ARBA00022746"/>
    </source>
</evidence>
<comment type="caution">
    <text evidence="10">The sequence shown here is derived from an EMBL/GenBank/DDBJ whole genome shotgun (WGS) entry which is preliminary data.</text>
</comment>
<comment type="subcellular location">
    <subcellularLocation>
        <location evidence="1">Membrane</location>
        <topology evidence="1">Multi-pass membrane protein</topology>
    </subcellularLocation>
</comment>